<keyword evidence="3" id="KW-1185">Reference proteome</keyword>
<evidence type="ECO:0000313" key="2">
    <source>
        <dbReference type="EMBL" id="AIY43181.1"/>
    </source>
</evidence>
<dbReference type="OrthoDB" id="7360972at2"/>
<feature type="chain" id="PRO_5001983526" evidence="1">
    <location>
        <begin position="25"/>
        <end position="152"/>
    </location>
</feature>
<dbReference type="HOGENOM" id="CLU_131976_0_0_4"/>
<evidence type="ECO:0000313" key="3">
    <source>
        <dbReference type="Proteomes" id="UP000030302"/>
    </source>
</evidence>
<protein>
    <submittedName>
        <fullName evidence="2">Uncharacterized protein</fullName>
    </submittedName>
</protein>
<gene>
    <name evidence="2" type="ORF">LT85_4023</name>
</gene>
<proteinExistence type="predicted"/>
<dbReference type="KEGG" id="care:LT85_4023"/>
<dbReference type="RefSeq" id="WP_052135341.1">
    <property type="nucleotide sequence ID" value="NZ_CP009962.1"/>
</dbReference>
<sequence>MKLIHKLVLSLLLVPAVLPLAAQADEPGHHGAYLHALADLHAARWLIDHRPGDNWVMGRNEQIALSEIDAATREIRQLGVDVGKDVYQQERPDARLDRGGRLHDAIAALERARSDVAQREDDPRVFGLQQHAMHRIEAAKHATEDAIRDAGY</sequence>
<keyword evidence="1" id="KW-0732">Signal</keyword>
<reference evidence="3" key="1">
    <citation type="journal article" date="2014" name="Soil Biol. Biochem.">
        <title>Structure and function of bacterial communities in ageing soils: Insights from the Mendocino ecological staircase.</title>
        <authorList>
            <person name="Uroz S."/>
            <person name="Tech J.J."/>
            <person name="Sawaya N.A."/>
            <person name="Frey-Klett P."/>
            <person name="Leveau J.H.J."/>
        </authorList>
    </citation>
    <scope>NUCLEOTIDE SEQUENCE [LARGE SCALE GENOMIC DNA]</scope>
    <source>
        <strain evidence="3">Cal35</strain>
    </source>
</reference>
<feature type="signal peptide" evidence="1">
    <location>
        <begin position="1"/>
        <end position="24"/>
    </location>
</feature>
<dbReference type="EMBL" id="CP009962">
    <property type="protein sequence ID" value="AIY43181.1"/>
    <property type="molecule type" value="Genomic_DNA"/>
</dbReference>
<evidence type="ECO:0000256" key="1">
    <source>
        <dbReference type="SAM" id="SignalP"/>
    </source>
</evidence>
<name>A0A0A1FF91_9BURK</name>
<dbReference type="AlphaFoldDB" id="A0A0A1FF91"/>
<organism evidence="2 3">
    <name type="scientific">Collimonas arenae</name>
    <dbReference type="NCBI Taxonomy" id="279058"/>
    <lineage>
        <taxon>Bacteria</taxon>
        <taxon>Pseudomonadati</taxon>
        <taxon>Pseudomonadota</taxon>
        <taxon>Betaproteobacteria</taxon>
        <taxon>Burkholderiales</taxon>
        <taxon>Oxalobacteraceae</taxon>
        <taxon>Collimonas</taxon>
    </lineage>
</organism>
<dbReference type="Proteomes" id="UP000030302">
    <property type="component" value="Chromosome"/>
</dbReference>
<accession>A0A0A1FF91</accession>